<organism evidence="1 2">
    <name type="scientific">Lucifera butyrica</name>
    <dbReference type="NCBI Taxonomy" id="1351585"/>
    <lineage>
        <taxon>Bacteria</taxon>
        <taxon>Bacillati</taxon>
        <taxon>Bacillota</taxon>
        <taxon>Negativicutes</taxon>
        <taxon>Veillonellales</taxon>
        <taxon>Veillonellaceae</taxon>
        <taxon>Lucifera</taxon>
    </lineage>
</organism>
<name>A0A498R9C8_9FIRM</name>
<dbReference type="AlphaFoldDB" id="A0A498R9C8"/>
<dbReference type="EMBL" id="UPPP01000068">
    <property type="protein sequence ID" value="VBB06872.1"/>
    <property type="molecule type" value="Genomic_DNA"/>
</dbReference>
<evidence type="ECO:0000313" key="2">
    <source>
        <dbReference type="Proteomes" id="UP000277811"/>
    </source>
</evidence>
<reference evidence="1 2" key="1">
    <citation type="submission" date="2018-06" db="EMBL/GenBank/DDBJ databases">
        <authorList>
            <person name="Strepis N."/>
        </authorList>
    </citation>
    <scope>NUCLEOTIDE SEQUENCE [LARGE SCALE GENOMIC DNA]</scope>
    <source>
        <strain evidence="1">LUCI</strain>
    </source>
</reference>
<dbReference type="OrthoDB" id="5616024at2"/>
<dbReference type="Proteomes" id="UP000277811">
    <property type="component" value="Unassembled WGS sequence"/>
</dbReference>
<keyword evidence="2" id="KW-1185">Reference proteome</keyword>
<sequence length="91" mass="10475">MELKNYMEQMVWNNLDEVLDAYPKACKCEKCRYDIVALALNFLPPRYVVTDKGGTYTRIKALEQQFNVDIITALSNAIKIVNSEPHHEAVQ</sequence>
<accession>A0A498R9C8</accession>
<dbReference type="RefSeq" id="WP_122627817.1">
    <property type="nucleotide sequence ID" value="NZ_UPPP01000068.1"/>
</dbReference>
<dbReference type="Pfam" id="PF10719">
    <property type="entry name" value="ComFB"/>
    <property type="match status" value="1"/>
</dbReference>
<dbReference type="InterPro" id="IPR019657">
    <property type="entry name" value="ComFB"/>
</dbReference>
<protein>
    <submittedName>
        <fullName evidence="1">Late competence development protein comfb</fullName>
    </submittedName>
</protein>
<proteinExistence type="predicted"/>
<evidence type="ECO:0000313" key="1">
    <source>
        <dbReference type="EMBL" id="VBB06872.1"/>
    </source>
</evidence>
<gene>
    <name evidence="1" type="ORF">LUCI_2109</name>
</gene>